<dbReference type="SMART" id="SM00388">
    <property type="entry name" value="HisKA"/>
    <property type="match status" value="1"/>
</dbReference>
<keyword evidence="4" id="KW-0808">Transferase</keyword>
<proteinExistence type="predicted"/>
<dbReference type="SUPFAM" id="SSF47384">
    <property type="entry name" value="Homodimeric domain of signal transducing histidine kinase"/>
    <property type="match status" value="1"/>
</dbReference>
<dbReference type="Gene3D" id="3.30.450.40">
    <property type="match status" value="1"/>
</dbReference>
<dbReference type="CDD" id="cd00075">
    <property type="entry name" value="HATPase"/>
    <property type="match status" value="1"/>
</dbReference>
<protein>
    <recommendedName>
        <fullName evidence="2">histidine kinase</fullName>
        <ecNumber evidence="2">2.7.13.3</ecNumber>
    </recommendedName>
</protein>
<dbReference type="Proteomes" id="UP000273828">
    <property type="component" value="Unassembled WGS sequence"/>
</dbReference>
<comment type="catalytic activity">
    <reaction evidence="1">
        <text>ATP + protein L-histidine = ADP + protein N-phospho-L-histidine.</text>
        <dbReference type="EC" id="2.7.13.3"/>
    </reaction>
</comment>
<keyword evidence="3" id="KW-0597">Phosphoprotein</keyword>
<dbReference type="GO" id="GO:0000155">
    <property type="term" value="F:phosphorelay sensor kinase activity"/>
    <property type="evidence" value="ECO:0007669"/>
    <property type="project" value="InterPro"/>
</dbReference>
<dbReference type="AlphaFoldDB" id="A0A3N6MWN9"/>
<dbReference type="Pfam" id="PF02518">
    <property type="entry name" value="HATPase_c"/>
    <property type="match status" value="1"/>
</dbReference>
<dbReference type="InterPro" id="IPR005467">
    <property type="entry name" value="His_kinase_dom"/>
</dbReference>
<evidence type="ECO:0000313" key="10">
    <source>
        <dbReference type="Proteomes" id="UP000273828"/>
    </source>
</evidence>
<dbReference type="EMBL" id="REFY01000003">
    <property type="protein sequence ID" value="RQG89902.1"/>
    <property type="molecule type" value="Genomic_DNA"/>
</dbReference>
<dbReference type="InterPro" id="IPR004358">
    <property type="entry name" value="Sig_transdc_His_kin-like_C"/>
</dbReference>
<keyword evidence="6" id="KW-0902">Two-component regulatory system</keyword>
<evidence type="ECO:0000313" key="9">
    <source>
        <dbReference type="EMBL" id="RQG89902.1"/>
    </source>
</evidence>
<evidence type="ECO:0000259" key="8">
    <source>
        <dbReference type="PROSITE" id="PS50109"/>
    </source>
</evidence>
<accession>A0A3N6MWN9</accession>
<feature type="transmembrane region" description="Helical" evidence="7">
    <location>
        <begin position="41"/>
        <end position="62"/>
    </location>
</feature>
<dbReference type="SUPFAM" id="SSF55781">
    <property type="entry name" value="GAF domain-like"/>
    <property type="match status" value="1"/>
</dbReference>
<dbReference type="PANTHER" id="PTHR43711:SF1">
    <property type="entry name" value="HISTIDINE KINASE 1"/>
    <property type="match status" value="1"/>
</dbReference>
<dbReference type="InterPro" id="IPR003018">
    <property type="entry name" value="GAF"/>
</dbReference>
<keyword evidence="7" id="KW-1133">Transmembrane helix</keyword>
<dbReference type="InterPro" id="IPR029016">
    <property type="entry name" value="GAF-like_dom_sf"/>
</dbReference>
<keyword evidence="5" id="KW-0418">Kinase</keyword>
<dbReference type="InterPro" id="IPR050736">
    <property type="entry name" value="Sensor_HK_Regulatory"/>
</dbReference>
<comment type="caution">
    <text evidence="9">The sequence shown here is derived from an EMBL/GenBank/DDBJ whole genome shotgun (WGS) entry which is preliminary data.</text>
</comment>
<feature type="transmembrane region" description="Helical" evidence="7">
    <location>
        <begin position="108"/>
        <end position="128"/>
    </location>
</feature>
<dbReference type="EC" id="2.7.13.3" evidence="2"/>
<dbReference type="PROSITE" id="PS50109">
    <property type="entry name" value="HIS_KIN"/>
    <property type="match status" value="1"/>
</dbReference>
<evidence type="ECO:0000256" key="6">
    <source>
        <dbReference type="ARBA" id="ARBA00023012"/>
    </source>
</evidence>
<dbReference type="Gene3D" id="3.30.565.10">
    <property type="entry name" value="Histidine kinase-like ATPase, C-terminal domain"/>
    <property type="match status" value="1"/>
</dbReference>
<dbReference type="InterPro" id="IPR003661">
    <property type="entry name" value="HisK_dim/P_dom"/>
</dbReference>
<dbReference type="SMART" id="SM00387">
    <property type="entry name" value="HATPase_c"/>
    <property type="match status" value="1"/>
</dbReference>
<dbReference type="InterPro" id="IPR036097">
    <property type="entry name" value="HisK_dim/P_sf"/>
</dbReference>
<feature type="transmembrane region" description="Helical" evidence="7">
    <location>
        <begin position="74"/>
        <end position="96"/>
    </location>
</feature>
<name>A0A3N6MWN9_9EURY</name>
<reference evidence="9 10" key="1">
    <citation type="submission" date="2018-10" db="EMBL/GenBank/DDBJ databases">
        <title>Natrarchaeobius chitinivorans gen. nov., sp. nov., and Natrarchaeobius haloalkaliphilus sp. nov., alkaliphilic, chitin-utilizing haloarchaea from hypersaline alkaline lakes.</title>
        <authorList>
            <person name="Sorokin D.Y."/>
            <person name="Elcheninov A.G."/>
            <person name="Kostrikina N.A."/>
            <person name="Bale N.J."/>
            <person name="Sinninghe Damste J.S."/>
            <person name="Khijniak T.V."/>
            <person name="Kublanov I.V."/>
            <person name="Toshchakov S.V."/>
        </authorList>
    </citation>
    <scope>NUCLEOTIDE SEQUENCE [LARGE SCALE GENOMIC DNA]</scope>
    <source>
        <strain evidence="9 10">AArcht-Sl</strain>
    </source>
</reference>
<evidence type="ECO:0000256" key="5">
    <source>
        <dbReference type="ARBA" id="ARBA00022777"/>
    </source>
</evidence>
<dbReference type="PRINTS" id="PR00344">
    <property type="entry name" value="BCTRLSENSOR"/>
</dbReference>
<keyword evidence="7" id="KW-0472">Membrane</keyword>
<keyword evidence="10" id="KW-1185">Reference proteome</keyword>
<keyword evidence="7" id="KW-0812">Transmembrane</keyword>
<dbReference type="InterPro" id="IPR003594">
    <property type="entry name" value="HATPase_dom"/>
</dbReference>
<dbReference type="Pfam" id="PF13185">
    <property type="entry name" value="GAF_2"/>
    <property type="match status" value="1"/>
</dbReference>
<sequence>MRRCESNSKLAVYVMGALSMLLVGVHGYRLVVVESASTVAFLFRDVGPLLVSLLVAIAIYWLTTRNLGSNAACWICAWFVAGMTTFGGIGFLIVFTQQSGGVALNLPYYLVVNSATAGVGIGLLVGLYDVRSKERDRILLGLHDATQNLIEARSKRDACQVSVDAAQVILQLSLTGIWLRNDTQLAPAAMSETALETFEHPPTFDSGESLAWNAFEKGTPELFEDIENHEDAHNPETPVEAEYIVPIGKHGVMISGTLSEGGFSSLQLELARVIAAHTELVLDRLERTERLRVREAELKQQNERLERFASVASHDLRNPINVMSGYLTLAEETGSEEHFDEIRTALDRMETLVDDLLALAESGKPIRETTPASLKSVVEGARNGVALEGIRVEIDPDLGVVEADESRLRQLFENLFRNVQDHASGADTIRVTAIDDGVAVEDNGPGIPPAERDRIFEYGYTSAQSGTGLGLSIVQEVVAGHGWNISVHESADGGARFEIRGIDDQWSKQDLEERFLESDRHTRHEDVGSHDRH</sequence>
<dbReference type="Gene3D" id="1.10.287.130">
    <property type="match status" value="1"/>
</dbReference>
<gene>
    <name evidence="9" type="ORF">EA462_07780</name>
</gene>
<evidence type="ECO:0000256" key="1">
    <source>
        <dbReference type="ARBA" id="ARBA00000085"/>
    </source>
</evidence>
<dbReference type="InterPro" id="IPR036890">
    <property type="entry name" value="HATPase_C_sf"/>
</dbReference>
<dbReference type="PANTHER" id="PTHR43711">
    <property type="entry name" value="TWO-COMPONENT HISTIDINE KINASE"/>
    <property type="match status" value="1"/>
</dbReference>
<dbReference type="CDD" id="cd00082">
    <property type="entry name" value="HisKA"/>
    <property type="match status" value="1"/>
</dbReference>
<evidence type="ECO:0000256" key="4">
    <source>
        <dbReference type="ARBA" id="ARBA00022679"/>
    </source>
</evidence>
<feature type="domain" description="Histidine kinase" evidence="8">
    <location>
        <begin position="311"/>
        <end position="500"/>
    </location>
</feature>
<dbReference type="SUPFAM" id="SSF55874">
    <property type="entry name" value="ATPase domain of HSP90 chaperone/DNA topoisomerase II/histidine kinase"/>
    <property type="match status" value="1"/>
</dbReference>
<organism evidence="9 10">
    <name type="scientific">Natrarchaeobius halalkaliphilus</name>
    <dbReference type="NCBI Taxonomy" id="1679091"/>
    <lineage>
        <taxon>Archaea</taxon>
        <taxon>Methanobacteriati</taxon>
        <taxon>Methanobacteriota</taxon>
        <taxon>Stenosarchaea group</taxon>
        <taxon>Halobacteria</taxon>
        <taxon>Halobacteriales</taxon>
        <taxon>Natrialbaceae</taxon>
        <taxon>Natrarchaeobius</taxon>
    </lineage>
</organism>
<dbReference type="Pfam" id="PF00512">
    <property type="entry name" value="HisKA"/>
    <property type="match status" value="1"/>
</dbReference>
<evidence type="ECO:0000256" key="7">
    <source>
        <dbReference type="SAM" id="Phobius"/>
    </source>
</evidence>
<evidence type="ECO:0000256" key="3">
    <source>
        <dbReference type="ARBA" id="ARBA00022553"/>
    </source>
</evidence>
<evidence type="ECO:0000256" key="2">
    <source>
        <dbReference type="ARBA" id="ARBA00012438"/>
    </source>
</evidence>
<feature type="transmembrane region" description="Helical" evidence="7">
    <location>
        <begin position="12"/>
        <end position="29"/>
    </location>
</feature>